<dbReference type="Pfam" id="PF02585">
    <property type="entry name" value="PIG-L"/>
    <property type="match status" value="1"/>
</dbReference>
<evidence type="ECO:0000313" key="3">
    <source>
        <dbReference type="Proteomes" id="UP000237752"/>
    </source>
</evidence>
<dbReference type="InterPro" id="IPR003737">
    <property type="entry name" value="GlcNAc_PI_deacetylase-related"/>
</dbReference>
<keyword evidence="3" id="KW-1185">Reference proteome</keyword>
<gene>
    <name evidence="2" type="ORF">CLV47_106128</name>
</gene>
<evidence type="ECO:0000256" key="1">
    <source>
        <dbReference type="ARBA" id="ARBA00022833"/>
    </source>
</evidence>
<protein>
    <submittedName>
        <fullName evidence="2">LmbE family N-acetylglucosaminyl deacetylase</fullName>
    </submittedName>
</protein>
<dbReference type="RefSeq" id="WP_106348757.1">
    <property type="nucleotide sequence ID" value="NZ_PVUE01000006.1"/>
</dbReference>
<dbReference type="PANTHER" id="PTHR12993">
    <property type="entry name" value="N-ACETYLGLUCOSAMINYL-PHOSPHATIDYLINOSITOL DE-N-ACETYLASE-RELATED"/>
    <property type="match status" value="1"/>
</dbReference>
<dbReference type="PANTHER" id="PTHR12993:SF29">
    <property type="entry name" value="BLR3841 PROTEIN"/>
    <property type="match status" value="1"/>
</dbReference>
<dbReference type="GO" id="GO:0016811">
    <property type="term" value="F:hydrolase activity, acting on carbon-nitrogen (but not peptide) bonds, in linear amides"/>
    <property type="evidence" value="ECO:0007669"/>
    <property type="project" value="TreeGrafter"/>
</dbReference>
<comment type="caution">
    <text evidence="2">The sequence shown here is derived from an EMBL/GenBank/DDBJ whole genome shotgun (WGS) entry which is preliminary data.</text>
</comment>
<dbReference type="OrthoDB" id="116799at2"/>
<reference evidence="2 3" key="1">
    <citation type="submission" date="2018-03" db="EMBL/GenBank/DDBJ databases">
        <title>Genomic Encyclopedia of Archaeal and Bacterial Type Strains, Phase II (KMG-II): from individual species to whole genera.</title>
        <authorList>
            <person name="Goeker M."/>
        </authorList>
    </citation>
    <scope>NUCLEOTIDE SEQUENCE [LARGE SCALE GENOMIC DNA]</scope>
    <source>
        <strain evidence="2 3">DSM 100065</strain>
    </source>
</reference>
<dbReference type="AlphaFoldDB" id="A0A2T1A192"/>
<dbReference type="Proteomes" id="UP000237752">
    <property type="component" value="Unassembled WGS sequence"/>
</dbReference>
<organism evidence="2 3">
    <name type="scientific">Antricoccus suffuscus</name>
    <dbReference type="NCBI Taxonomy" id="1629062"/>
    <lineage>
        <taxon>Bacteria</taxon>
        <taxon>Bacillati</taxon>
        <taxon>Actinomycetota</taxon>
        <taxon>Actinomycetes</taxon>
        <taxon>Geodermatophilales</taxon>
        <taxon>Antricoccaceae</taxon>
        <taxon>Antricoccus</taxon>
    </lineage>
</organism>
<accession>A0A2T1A192</accession>
<proteinExistence type="predicted"/>
<dbReference type="GO" id="GO:0016137">
    <property type="term" value="P:glycoside metabolic process"/>
    <property type="evidence" value="ECO:0007669"/>
    <property type="project" value="UniProtKB-ARBA"/>
</dbReference>
<name>A0A2T1A192_9ACTN</name>
<evidence type="ECO:0000313" key="2">
    <source>
        <dbReference type="EMBL" id="PRZ42257.1"/>
    </source>
</evidence>
<sequence length="253" mass="27578">MSVDRFLNAPTSGKGTPESQWAAADLRFPEFSLDGCERLVIIAPHPDDEVLGVGGIATSAAERGIETHAVIVTDGQSSHPGSPTYTPNQLAALRRIESARANATLGLRKPVHLGFTDGQVETSEKTLARALKQYVDNSWVLVTWAGDGHPDHEACARATRLACADTGSRVLEYPIWMWHWALPQDTDVPWGRARRFDLSTTSAARKADAVNAFTTQIRPLSEHPADAAVLPSHVLERLLRPYEVVLISEDDGK</sequence>
<dbReference type="InterPro" id="IPR024078">
    <property type="entry name" value="LmbE-like_dom_sf"/>
</dbReference>
<dbReference type="SUPFAM" id="SSF102588">
    <property type="entry name" value="LmbE-like"/>
    <property type="match status" value="1"/>
</dbReference>
<keyword evidence="1" id="KW-0862">Zinc</keyword>
<dbReference type="EMBL" id="PVUE01000006">
    <property type="protein sequence ID" value="PRZ42257.1"/>
    <property type="molecule type" value="Genomic_DNA"/>
</dbReference>
<dbReference type="Gene3D" id="3.40.50.10320">
    <property type="entry name" value="LmbE-like"/>
    <property type="match status" value="1"/>
</dbReference>